<keyword evidence="4" id="KW-1185">Reference proteome</keyword>
<feature type="compositionally biased region" description="Low complexity" evidence="1">
    <location>
        <begin position="422"/>
        <end position="447"/>
    </location>
</feature>
<dbReference type="OrthoDB" id="2504169at2759"/>
<feature type="transmembrane region" description="Helical" evidence="2">
    <location>
        <begin position="113"/>
        <end position="132"/>
    </location>
</feature>
<feature type="region of interest" description="Disordered" evidence="1">
    <location>
        <begin position="321"/>
        <end position="343"/>
    </location>
</feature>
<dbReference type="EMBL" id="PGCJ01001099">
    <property type="protein sequence ID" value="PLW09553.1"/>
    <property type="molecule type" value="Genomic_DNA"/>
</dbReference>
<reference evidence="3 4" key="1">
    <citation type="submission" date="2017-11" db="EMBL/GenBank/DDBJ databases">
        <title>De novo assembly and phasing of dikaryotic genomes from two isolates of Puccinia coronata f. sp. avenae, the causal agent of oat crown rust.</title>
        <authorList>
            <person name="Miller M.E."/>
            <person name="Zhang Y."/>
            <person name="Omidvar V."/>
            <person name="Sperschneider J."/>
            <person name="Schwessinger B."/>
            <person name="Raley C."/>
            <person name="Palmer J.M."/>
            <person name="Garnica D."/>
            <person name="Upadhyaya N."/>
            <person name="Rathjen J."/>
            <person name="Taylor J.M."/>
            <person name="Park R.F."/>
            <person name="Dodds P.N."/>
            <person name="Hirsch C.D."/>
            <person name="Kianian S.F."/>
            <person name="Figueroa M."/>
        </authorList>
    </citation>
    <scope>NUCLEOTIDE SEQUENCE [LARGE SCALE GENOMIC DNA]</scope>
    <source>
        <strain evidence="3">12NC29</strain>
    </source>
</reference>
<dbReference type="Proteomes" id="UP000235388">
    <property type="component" value="Unassembled WGS sequence"/>
</dbReference>
<feature type="transmembrane region" description="Helical" evidence="2">
    <location>
        <begin position="188"/>
        <end position="207"/>
    </location>
</feature>
<feature type="region of interest" description="Disordered" evidence="1">
    <location>
        <begin position="419"/>
        <end position="501"/>
    </location>
</feature>
<proteinExistence type="predicted"/>
<name>A0A2N5S8K5_9BASI</name>
<feature type="compositionally biased region" description="Basic and acidic residues" evidence="1">
    <location>
        <begin position="321"/>
        <end position="334"/>
    </location>
</feature>
<sequence length="501" mass="55241">MSSESSPSQVIVTAILASQLMSVPFTCSLTLLVSILAWRYISKTTAQSLPKLGYFEYPCATRRAAGAEMVRIGAGLVASICIVLTILELVHVYQAAVVHPRDLTYFQKTPWTFALIPLLTAIANATSQAYFSEKACRNHLDLKFITVLGLLGVISIIGGVSSSIAMAVRLSQNSSNQGTTVSEKLFRAYWTTSTISSGLISFLLVGSHQKQRQMIKMESLRNAAVKFEHFTINSALNFVISTYTLVFITQISSFICACASLSSNFTVALHSSQAFFFLQRLTICFTSLSLVYVLLTESSTIPSNSLCPDVTFEKVHDVDTEKGQPNIIKEESAPRRPKGQNEVDVQDIGRFDLSTYNTSEHKPLSSEEEEEFDELFADTFPSDVIPVIEQEPKTNGSWPISSKISASLSKPEKALGEFKAMPSRSSSLLLRQKQPSLSSMRSLQLSSDTPKPSAPVGQRTRKSPSKAKNRQSQLKYIISSPIAQKKQRAYNEPQEENVMII</sequence>
<keyword evidence="2" id="KW-1133">Transmembrane helix</keyword>
<feature type="compositionally biased region" description="Basic residues" evidence="1">
    <location>
        <begin position="459"/>
        <end position="469"/>
    </location>
</feature>
<accession>A0A2N5S8K5</accession>
<organism evidence="3 4">
    <name type="scientific">Puccinia coronata f. sp. avenae</name>
    <dbReference type="NCBI Taxonomy" id="200324"/>
    <lineage>
        <taxon>Eukaryota</taxon>
        <taxon>Fungi</taxon>
        <taxon>Dikarya</taxon>
        <taxon>Basidiomycota</taxon>
        <taxon>Pucciniomycotina</taxon>
        <taxon>Pucciniomycetes</taxon>
        <taxon>Pucciniales</taxon>
        <taxon>Pucciniaceae</taxon>
        <taxon>Puccinia</taxon>
    </lineage>
</organism>
<feature type="transmembrane region" description="Helical" evidence="2">
    <location>
        <begin position="236"/>
        <end position="262"/>
    </location>
</feature>
<comment type="caution">
    <text evidence="3">The sequence shown here is derived from an EMBL/GenBank/DDBJ whole genome shotgun (WGS) entry which is preliminary data.</text>
</comment>
<gene>
    <name evidence="3" type="ORF">PCANC_21270</name>
</gene>
<dbReference type="AlphaFoldDB" id="A0A2N5S8K5"/>
<evidence type="ECO:0000256" key="1">
    <source>
        <dbReference type="SAM" id="MobiDB-lite"/>
    </source>
</evidence>
<protein>
    <submittedName>
        <fullName evidence="3">Uncharacterized protein</fullName>
    </submittedName>
</protein>
<evidence type="ECO:0000313" key="3">
    <source>
        <dbReference type="EMBL" id="PLW09553.1"/>
    </source>
</evidence>
<evidence type="ECO:0000256" key="2">
    <source>
        <dbReference type="SAM" id="Phobius"/>
    </source>
</evidence>
<keyword evidence="2" id="KW-0472">Membrane</keyword>
<feature type="transmembrane region" description="Helical" evidence="2">
    <location>
        <begin position="144"/>
        <end position="168"/>
    </location>
</feature>
<feature type="transmembrane region" description="Helical" evidence="2">
    <location>
        <begin position="72"/>
        <end position="93"/>
    </location>
</feature>
<keyword evidence="2" id="KW-0812">Transmembrane</keyword>
<feature type="transmembrane region" description="Helical" evidence="2">
    <location>
        <begin position="20"/>
        <end position="41"/>
    </location>
</feature>
<evidence type="ECO:0000313" key="4">
    <source>
        <dbReference type="Proteomes" id="UP000235388"/>
    </source>
</evidence>